<dbReference type="Gene3D" id="2.30.31.10">
    <property type="entry name" value="Transcriptional Coactivator Pc4, Chain A"/>
    <property type="match status" value="1"/>
</dbReference>
<organism evidence="8 9">
    <name type="scientific">Ziziphus jujuba</name>
    <name type="common">Chinese jujube</name>
    <name type="synonym">Ziziphus sativa</name>
    <dbReference type="NCBI Taxonomy" id="326968"/>
    <lineage>
        <taxon>Eukaryota</taxon>
        <taxon>Viridiplantae</taxon>
        <taxon>Streptophyta</taxon>
        <taxon>Embryophyta</taxon>
        <taxon>Tracheophyta</taxon>
        <taxon>Spermatophyta</taxon>
        <taxon>Magnoliopsida</taxon>
        <taxon>eudicotyledons</taxon>
        <taxon>Gunneridae</taxon>
        <taxon>Pentapetalae</taxon>
        <taxon>rosids</taxon>
        <taxon>fabids</taxon>
        <taxon>Rosales</taxon>
        <taxon>Rhamnaceae</taxon>
        <taxon>Paliureae</taxon>
        <taxon>Ziziphus</taxon>
    </lineage>
</organism>
<dbReference type="InterPro" id="IPR003173">
    <property type="entry name" value="PC4_C"/>
</dbReference>
<evidence type="ECO:0000256" key="5">
    <source>
        <dbReference type="ARBA" id="ARBA00023163"/>
    </source>
</evidence>
<evidence type="ECO:0000313" key="9">
    <source>
        <dbReference type="RefSeq" id="XP_048321654.1"/>
    </source>
</evidence>
<keyword evidence="8" id="KW-1185">Reference proteome</keyword>
<gene>
    <name evidence="9" type="primary">LOC132799056</name>
</gene>
<evidence type="ECO:0000313" key="8">
    <source>
        <dbReference type="Proteomes" id="UP001652623"/>
    </source>
</evidence>
<evidence type="ECO:0000256" key="3">
    <source>
        <dbReference type="ARBA" id="ARBA00023015"/>
    </source>
</evidence>
<keyword evidence="6" id="KW-0539">Nucleus</keyword>
<dbReference type="Pfam" id="PF02229">
    <property type="entry name" value="PC4"/>
    <property type="match status" value="1"/>
</dbReference>
<proteinExistence type="inferred from homology"/>
<dbReference type="RefSeq" id="XP_048321654.1">
    <property type="nucleotide sequence ID" value="XM_048465697.1"/>
</dbReference>
<evidence type="ECO:0000256" key="1">
    <source>
        <dbReference type="ARBA" id="ARBA00004123"/>
    </source>
</evidence>
<name>A0ABM3I6N7_ZIZJJ</name>
<evidence type="ECO:0000256" key="4">
    <source>
        <dbReference type="ARBA" id="ARBA00023125"/>
    </source>
</evidence>
<comment type="similarity">
    <text evidence="2">Belongs to the transcriptional coactivator PC4 family.</text>
</comment>
<evidence type="ECO:0000256" key="2">
    <source>
        <dbReference type="ARBA" id="ARBA00009001"/>
    </source>
</evidence>
<dbReference type="GeneID" id="132799056"/>
<sequence length="76" mass="8700">MEAKLSEKRKVTVKDFCGKTLVSIREYYRKDSTLLKTPFAFIGISLTSLTEEQLAIFKKNVPAIEKAARKMESKIM</sequence>
<keyword evidence="5" id="KW-0804">Transcription</keyword>
<keyword evidence="4" id="KW-0238">DNA-binding</keyword>
<accession>A0ABM3I6N7</accession>
<dbReference type="PANTHER" id="PTHR13215">
    <property type="entry name" value="RNA POLYMERASE II TRANSCRIPTIONAL COACTIVATOR"/>
    <property type="match status" value="1"/>
</dbReference>
<dbReference type="Proteomes" id="UP001652623">
    <property type="component" value="Chromosome 11"/>
</dbReference>
<dbReference type="InterPro" id="IPR045125">
    <property type="entry name" value="Sub1/Tcp4-like"/>
</dbReference>
<dbReference type="InterPro" id="IPR009044">
    <property type="entry name" value="ssDNA-bd_transcriptional_reg"/>
</dbReference>
<comment type="subcellular location">
    <subcellularLocation>
        <location evidence="1">Nucleus</location>
    </subcellularLocation>
</comment>
<feature type="domain" description="Transcriptional coactivator p15 (PC4) C-terminal" evidence="7">
    <location>
        <begin position="4"/>
        <end position="59"/>
    </location>
</feature>
<dbReference type="SUPFAM" id="SSF54447">
    <property type="entry name" value="ssDNA-binding transcriptional regulator domain"/>
    <property type="match status" value="1"/>
</dbReference>
<reference evidence="9" key="1">
    <citation type="submission" date="2025-08" db="UniProtKB">
        <authorList>
            <consortium name="RefSeq"/>
        </authorList>
    </citation>
    <scope>IDENTIFICATION</scope>
    <source>
        <tissue evidence="9">Seedling</tissue>
    </source>
</reference>
<protein>
    <submittedName>
        <fullName evidence="9">RNA polymerase II transcriptional coactivator KELP-like</fullName>
    </submittedName>
</protein>
<evidence type="ECO:0000259" key="7">
    <source>
        <dbReference type="Pfam" id="PF02229"/>
    </source>
</evidence>
<keyword evidence="3" id="KW-0805">Transcription regulation</keyword>
<evidence type="ECO:0000256" key="6">
    <source>
        <dbReference type="ARBA" id="ARBA00023242"/>
    </source>
</evidence>